<dbReference type="InterPro" id="IPR029018">
    <property type="entry name" value="Hex-like_dom2"/>
</dbReference>
<evidence type="ECO:0000313" key="8">
    <source>
        <dbReference type="Proteomes" id="UP000730482"/>
    </source>
</evidence>
<dbReference type="InterPro" id="IPR025705">
    <property type="entry name" value="Beta_hexosaminidase_sua/sub"/>
</dbReference>
<dbReference type="PANTHER" id="PTHR43678:SF1">
    <property type="entry name" value="BETA-N-ACETYLHEXOSAMINIDASE"/>
    <property type="match status" value="1"/>
</dbReference>
<proteinExistence type="inferred from homology"/>
<evidence type="ECO:0000256" key="1">
    <source>
        <dbReference type="ARBA" id="ARBA00006285"/>
    </source>
</evidence>
<gene>
    <name evidence="7" type="ORF">KGQ19_05790</name>
</gene>
<dbReference type="PANTHER" id="PTHR43678">
    <property type="entry name" value="PUTATIVE (AFU_ORTHOLOGUE AFUA_2G00640)-RELATED"/>
    <property type="match status" value="1"/>
</dbReference>
<name>A0ABS5KJ71_9ACTN</name>
<feature type="domain" description="Beta-hexosaminidase bacterial type N-terminal" evidence="6">
    <location>
        <begin position="14"/>
        <end position="143"/>
    </location>
</feature>
<evidence type="ECO:0000256" key="3">
    <source>
        <dbReference type="ARBA" id="ARBA00023295"/>
    </source>
</evidence>
<feature type="domain" description="Glycoside hydrolase family 20 catalytic" evidence="5">
    <location>
        <begin position="188"/>
        <end position="455"/>
    </location>
</feature>
<dbReference type="InterPro" id="IPR007132">
    <property type="entry name" value="DUF346"/>
</dbReference>
<evidence type="ECO:0000256" key="4">
    <source>
        <dbReference type="SAM" id="MobiDB-lite"/>
    </source>
</evidence>
<dbReference type="InterPro" id="IPR015883">
    <property type="entry name" value="Glyco_hydro_20_cat"/>
</dbReference>
<dbReference type="RefSeq" id="WP_212008023.1">
    <property type="nucleotide sequence ID" value="NZ_JAAFYZ010000012.1"/>
</dbReference>
<dbReference type="Pfam" id="PF00728">
    <property type="entry name" value="Glyco_hydro_20"/>
    <property type="match status" value="1"/>
</dbReference>
<evidence type="ECO:0000259" key="5">
    <source>
        <dbReference type="Pfam" id="PF00728"/>
    </source>
</evidence>
<evidence type="ECO:0000256" key="2">
    <source>
        <dbReference type="ARBA" id="ARBA00022801"/>
    </source>
</evidence>
<accession>A0ABS5KJ71</accession>
<sequence>MTTTERDSAPTAPPATLPAIQQWTPGSGPGFGWQPSGRILVDPSFASALTTDAQTFADDVGMVLNAPAPAVVTGALAAGAAGDIHISLASTDPQLGTEGYELTIGPILQIGAGSAAGAFWATRTIIQMIRQSVTLPAGTVRDWPLYPVRSVLVDNGSRPFPIGFWHNEIRELSYLKLNELMLYVSGLNLTDAQIQQLGAFAEAYHVNLVGQVNMPGHMDTAHEGIPPEYELTDSTGAPILGALDLTNPTAVAWARQLAAHYLGLMSAPVWHTGGDEYAFYNKKMNDPADMPKLVQYAQSQYGPNGTIEDVYRAFMNETDAIVRQQGKALRMWNDDLFATATVPLNSDITIEYWLSGGSMSPAEHAANGNLLINANAATLYFDENAPGAANTTGQIIWEDFDPAVFEGNQRLPGGATDPHLVGVKLSSWDATQESVGALERDLQPLQEALAQRAWGSPKLYPTWAQMASTVTAVGKAPGFFDTPAAGDPGAGSLPGSQAEVYDDALGTFTVQPDGSLLHTYYIYDPPGSYKTEVVAPAGSAAGRPAAFGSGNQQHVFARGADGHLLQWVTGTAFGGWGLVDWTAEAAAQGGPSLDLAGDPAGFVFGTTQHVFGRGSDGRIHHWWYTDADNTTRADDWGGPITGNPAAVAFGDVQNVFARGVDGLLHHWWWQGSEPIYEHHEIWFGPLPAPDASPIALDYAETEIHVFARDTEGHLQHWWFDDVAGQTNVEDWTAATGYSIAGDPSGFVYGDQQHTFFRDAATNQLDHVWSTHGLGLGHEDWSTEAPGGVVALAGDPWSCNVFNAEQHAFGPDSAGHVHHWFWRQSDGSVHQDTWQQ</sequence>
<comment type="similarity">
    <text evidence="1">Belongs to the glycosyl hydrolase 20 family.</text>
</comment>
<dbReference type="InterPro" id="IPR015882">
    <property type="entry name" value="HEX_bac_N"/>
</dbReference>
<evidence type="ECO:0000259" key="6">
    <source>
        <dbReference type="Pfam" id="PF02838"/>
    </source>
</evidence>
<dbReference type="SUPFAM" id="SSF89372">
    <property type="entry name" value="Fucose-specific lectin"/>
    <property type="match status" value="2"/>
</dbReference>
<dbReference type="Gene3D" id="2.120.10.70">
    <property type="entry name" value="Fucose-specific lectin"/>
    <property type="match status" value="1"/>
</dbReference>
<keyword evidence="2" id="KW-0378">Hydrolase</keyword>
<feature type="region of interest" description="Disordered" evidence="4">
    <location>
        <begin position="1"/>
        <end position="34"/>
    </location>
</feature>
<dbReference type="Proteomes" id="UP000730482">
    <property type="component" value="Unassembled WGS sequence"/>
</dbReference>
<evidence type="ECO:0000313" key="7">
    <source>
        <dbReference type="EMBL" id="MBS2546374.1"/>
    </source>
</evidence>
<dbReference type="SUPFAM" id="SSF55545">
    <property type="entry name" value="beta-N-acetylhexosaminidase-like domain"/>
    <property type="match status" value="1"/>
</dbReference>
<dbReference type="InterPro" id="IPR017853">
    <property type="entry name" value="GH"/>
</dbReference>
<dbReference type="EMBL" id="JAAFYZ010000012">
    <property type="protein sequence ID" value="MBS2546374.1"/>
    <property type="molecule type" value="Genomic_DNA"/>
</dbReference>
<dbReference type="SUPFAM" id="SSF51445">
    <property type="entry name" value="(Trans)glycosidases"/>
    <property type="match status" value="1"/>
</dbReference>
<dbReference type="Pfam" id="PF02838">
    <property type="entry name" value="Glyco_hydro_20b"/>
    <property type="match status" value="1"/>
</dbReference>
<keyword evidence="8" id="KW-1185">Reference proteome</keyword>
<dbReference type="PRINTS" id="PR00738">
    <property type="entry name" value="GLHYDRLASE20"/>
</dbReference>
<comment type="caution">
    <text evidence="7">The sequence shown here is derived from an EMBL/GenBank/DDBJ whole genome shotgun (WGS) entry which is preliminary data.</text>
</comment>
<dbReference type="Gene3D" id="3.20.20.80">
    <property type="entry name" value="Glycosidases"/>
    <property type="match status" value="1"/>
</dbReference>
<dbReference type="Gene3D" id="3.30.379.10">
    <property type="entry name" value="Chitobiase/beta-hexosaminidase domain 2-like"/>
    <property type="match status" value="1"/>
</dbReference>
<dbReference type="Pfam" id="PF03984">
    <property type="entry name" value="DUF346"/>
    <property type="match status" value="4"/>
</dbReference>
<keyword evidence="3" id="KW-0326">Glycosidase</keyword>
<protein>
    <submittedName>
        <fullName evidence="7">Family 20 glycosylhydrolase</fullName>
    </submittedName>
</protein>
<reference evidence="7 8" key="1">
    <citation type="submission" date="2020-02" db="EMBL/GenBank/DDBJ databases">
        <title>Acidophilic actinobacteria isolated from forest soil.</title>
        <authorList>
            <person name="Golinska P."/>
        </authorList>
    </citation>
    <scope>NUCLEOTIDE SEQUENCE [LARGE SCALE GENOMIC DNA]</scope>
    <source>
        <strain evidence="7 8">NL8</strain>
    </source>
</reference>
<organism evidence="7 8">
    <name type="scientific">Catenulispora pinistramenti</name>
    <dbReference type="NCBI Taxonomy" id="2705254"/>
    <lineage>
        <taxon>Bacteria</taxon>
        <taxon>Bacillati</taxon>
        <taxon>Actinomycetota</taxon>
        <taxon>Actinomycetes</taxon>
        <taxon>Catenulisporales</taxon>
        <taxon>Catenulisporaceae</taxon>
        <taxon>Catenulispora</taxon>
    </lineage>
</organism>
<dbReference type="InterPro" id="IPR052764">
    <property type="entry name" value="GH20_Enzymes"/>
</dbReference>